<sequence>MTWAISRSPCEVYRSMKWVVESPLMAVTQQNEKMTICVGRVLKSFILWSAQ</sequence>
<name>A0A7I8JMK4_SPIIN</name>
<dbReference type="Proteomes" id="UP001189122">
    <property type="component" value="Unassembled WGS sequence"/>
</dbReference>
<protein>
    <submittedName>
        <fullName evidence="1">Uncharacterized protein</fullName>
    </submittedName>
</protein>
<evidence type="ECO:0000313" key="1">
    <source>
        <dbReference type="EMBL" id="CAA2631570.1"/>
    </source>
</evidence>
<proteinExistence type="predicted"/>
<keyword evidence="2" id="KW-1185">Reference proteome</keyword>
<organism evidence="1">
    <name type="scientific">Spirodela intermedia</name>
    <name type="common">Intermediate duckweed</name>
    <dbReference type="NCBI Taxonomy" id="51605"/>
    <lineage>
        <taxon>Eukaryota</taxon>
        <taxon>Viridiplantae</taxon>
        <taxon>Streptophyta</taxon>
        <taxon>Embryophyta</taxon>
        <taxon>Tracheophyta</taxon>
        <taxon>Spermatophyta</taxon>
        <taxon>Magnoliopsida</taxon>
        <taxon>Liliopsida</taxon>
        <taxon>Araceae</taxon>
        <taxon>Lemnoideae</taxon>
        <taxon>Spirodela</taxon>
    </lineage>
</organism>
<dbReference type="AlphaFoldDB" id="A0A7I8JMK4"/>
<gene>
    <name evidence="1" type="ORF">SI7747_14017218</name>
</gene>
<dbReference type="EMBL" id="LR743601">
    <property type="protein sequence ID" value="CAA2631570.1"/>
    <property type="molecule type" value="Genomic_DNA"/>
</dbReference>
<dbReference type="EMBL" id="CACRZD030000014">
    <property type="protein sequence ID" value="CAA6670813.1"/>
    <property type="molecule type" value="Genomic_DNA"/>
</dbReference>
<reference evidence="1 2" key="1">
    <citation type="submission" date="2019-12" db="EMBL/GenBank/DDBJ databases">
        <authorList>
            <person name="Scholz U."/>
            <person name="Mascher M."/>
            <person name="Fiebig A."/>
        </authorList>
    </citation>
    <scope>NUCLEOTIDE SEQUENCE</scope>
</reference>
<evidence type="ECO:0000313" key="2">
    <source>
        <dbReference type="Proteomes" id="UP001189122"/>
    </source>
</evidence>
<accession>A0A7I8JMK4</accession>